<dbReference type="Gene3D" id="3.30.160.60">
    <property type="entry name" value="Classic Zinc Finger"/>
    <property type="match status" value="2"/>
</dbReference>
<sequence length="279" mass="29918">MAQDVSQQNQFALGSNGFVGAPNYGMQAPEAFPQLQGDMSQQMPQIAAPTISINYAPPDAKTEFGGRPSLDTDALTPPERVCGKAFARQHDRKRHEGLHSGEKKFVCKGDLKAGGQWGCGRRFARADALGRHFRSEAGRICIKPLLDEEMLERQRVWGEQRLAAQQQAAAAQQMAMGGMMAPPGMDAQGYPMDAAGNYMLPQALLAQYPALATMNWGAPSMQGDGSGLEDELSGRSSFDASDYGEDEEGYVSGPGTGFGPGNMGEGYNEMGYASDYSGR</sequence>
<dbReference type="InterPro" id="IPR036236">
    <property type="entry name" value="Znf_C2H2_sf"/>
</dbReference>
<dbReference type="InterPro" id="IPR013087">
    <property type="entry name" value="Znf_C2H2_type"/>
</dbReference>
<gene>
    <name evidence="10" type="ORF">UCRPA7_1267</name>
</gene>
<dbReference type="eggNOG" id="KOG1721">
    <property type="taxonomic scope" value="Eukaryota"/>
</dbReference>
<keyword evidence="4 7" id="KW-0863">Zinc-finger</keyword>
<evidence type="ECO:0000256" key="7">
    <source>
        <dbReference type="PROSITE-ProRule" id="PRU00042"/>
    </source>
</evidence>
<dbReference type="KEGG" id="tmn:UCRPA7_1267"/>
<dbReference type="GO" id="GO:0000978">
    <property type="term" value="F:RNA polymerase II cis-regulatory region sequence-specific DNA binding"/>
    <property type="evidence" value="ECO:0007669"/>
    <property type="project" value="InterPro"/>
</dbReference>
<dbReference type="SUPFAM" id="SSF57667">
    <property type="entry name" value="beta-beta-alpha zinc fingers"/>
    <property type="match status" value="1"/>
</dbReference>
<dbReference type="EMBL" id="KB932846">
    <property type="protein sequence ID" value="EOO03211.1"/>
    <property type="molecule type" value="Genomic_DNA"/>
</dbReference>
<keyword evidence="5" id="KW-0862">Zinc</keyword>
<evidence type="ECO:0000256" key="5">
    <source>
        <dbReference type="ARBA" id="ARBA00022833"/>
    </source>
</evidence>
<dbReference type="AlphaFoldDB" id="R8BV13"/>
<dbReference type="InterPro" id="IPR051059">
    <property type="entry name" value="VerF-like"/>
</dbReference>
<evidence type="ECO:0000256" key="6">
    <source>
        <dbReference type="ARBA" id="ARBA00023242"/>
    </source>
</evidence>
<accession>R8BV13</accession>
<dbReference type="OrthoDB" id="8117402at2759"/>
<dbReference type="GO" id="GO:0000785">
    <property type="term" value="C:chromatin"/>
    <property type="evidence" value="ECO:0007669"/>
    <property type="project" value="TreeGrafter"/>
</dbReference>
<evidence type="ECO:0000259" key="9">
    <source>
        <dbReference type="PROSITE" id="PS50157"/>
    </source>
</evidence>
<dbReference type="HOGENOM" id="CLU_998138_0_0_1"/>
<dbReference type="GeneID" id="19321399"/>
<organism evidence="10 11">
    <name type="scientific">Phaeoacremonium minimum (strain UCR-PA7)</name>
    <name type="common">Esca disease fungus</name>
    <name type="synonym">Togninia minima</name>
    <dbReference type="NCBI Taxonomy" id="1286976"/>
    <lineage>
        <taxon>Eukaryota</taxon>
        <taxon>Fungi</taxon>
        <taxon>Dikarya</taxon>
        <taxon>Ascomycota</taxon>
        <taxon>Pezizomycotina</taxon>
        <taxon>Sordariomycetes</taxon>
        <taxon>Sordariomycetidae</taxon>
        <taxon>Togniniales</taxon>
        <taxon>Togniniaceae</taxon>
        <taxon>Phaeoacremonium</taxon>
    </lineage>
</organism>
<dbReference type="PANTHER" id="PTHR40626:SF32">
    <property type="entry name" value="ZINC FINGER PROTEIN RST2"/>
    <property type="match status" value="1"/>
</dbReference>
<dbReference type="RefSeq" id="XP_007912045.1">
    <property type="nucleotide sequence ID" value="XM_007913854.1"/>
</dbReference>
<dbReference type="GO" id="GO:0005634">
    <property type="term" value="C:nucleus"/>
    <property type="evidence" value="ECO:0007669"/>
    <property type="project" value="UniProtKB-SubCell"/>
</dbReference>
<dbReference type="GO" id="GO:0000981">
    <property type="term" value="F:DNA-binding transcription factor activity, RNA polymerase II-specific"/>
    <property type="evidence" value="ECO:0007669"/>
    <property type="project" value="InterPro"/>
</dbReference>
<keyword evidence="6" id="KW-0539">Nucleus</keyword>
<name>R8BV13_PHAM7</name>
<evidence type="ECO:0000256" key="3">
    <source>
        <dbReference type="ARBA" id="ARBA00022737"/>
    </source>
</evidence>
<feature type="region of interest" description="Disordered" evidence="8">
    <location>
        <begin position="222"/>
        <end position="279"/>
    </location>
</feature>
<dbReference type="GO" id="GO:0008270">
    <property type="term" value="F:zinc ion binding"/>
    <property type="evidence" value="ECO:0007669"/>
    <property type="project" value="UniProtKB-KW"/>
</dbReference>
<evidence type="ECO:0000313" key="10">
    <source>
        <dbReference type="EMBL" id="EOO03211.1"/>
    </source>
</evidence>
<keyword evidence="3" id="KW-0677">Repeat</keyword>
<evidence type="ECO:0000256" key="4">
    <source>
        <dbReference type="ARBA" id="ARBA00022771"/>
    </source>
</evidence>
<dbReference type="PROSITE" id="PS50157">
    <property type="entry name" value="ZINC_FINGER_C2H2_2"/>
    <property type="match status" value="1"/>
</dbReference>
<dbReference type="PANTHER" id="PTHR40626">
    <property type="entry name" value="MIP31509P"/>
    <property type="match status" value="1"/>
</dbReference>
<dbReference type="Proteomes" id="UP000014074">
    <property type="component" value="Unassembled WGS sequence"/>
</dbReference>
<feature type="compositionally biased region" description="Gly residues" evidence="8">
    <location>
        <begin position="252"/>
        <end position="264"/>
    </location>
</feature>
<comment type="subcellular location">
    <subcellularLocation>
        <location evidence="1">Nucleus</location>
    </subcellularLocation>
</comment>
<feature type="domain" description="C2H2-type" evidence="9">
    <location>
        <begin position="82"/>
        <end position="104"/>
    </location>
</feature>
<evidence type="ECO:0000256" key="2">
    <source>
        <dbReference type="ARBA" id="ARBA00022723"/>
    </source>
</evidence>
<keyword evidence="2" id="KW-0479">Metal-binding</keyword>
<evidence type="ECO:0000256" key="1">
    <source>
        <dbReference type="ARBA" id="ARBA00004123"/>
    </source>
</evidence>
<proteinExistence type="predicted"/>
<keyword evidence="11" id="KW-1185">Reference proteome</keyword>
<dbReference type="FunFam" id="3.30.160.60:FF:000239">
    <property type="entry name" value="C2H2 type zinc finger protein"/>
    <property type="match status" value="1"/>
</dbReference>
<reference evidence="11" key="1">
    <citation type="journal article" date="2013" name="Genome Announc.">
        <title>Draft genome sequence of the ascomycete Phaeoacremonium aleophilum strain UCR-PA7, a causal agent of the esca disease complex in grapevines.</title>
        <authorList>
            <person name="Blanco-Ulate B."/>
            <person name="Rolshausen P."/>
            <person name="Cantu D."/>
        </authorList>
    </citation>
    <scope>NUCLEOTIDE SEQUENCE [LARGE SCALE GENOMIC DNA]</scope>
    <source>
        <strain evidence="11">UCR-PA7</strain>
    </source>
</reference>
<evidence type="ECO:0000256" key="8">
    <source>
        <dbReference type="SAM" id="MobiDB-lite"/>
    </source>
</evidence>
<protein>
    <submittedName>
        <fullName evidence="10">Putative c2h2 type zinc finger domain-containing protein</fullName>
    </submittedName>
</protein>
<evidence type="ECO:0000313" key="11">
    <source>
        <dbReference type="Proteomes" id="UP000014074"/>
    </source>
</evidence>